<dbReference type="GeneID" id="31006158"/>
<gene>
    <name evidence="2" type="ORF">UA08_06403</name>
</gene>
<organism evidence="2 3">
    <name type="scientific">Talaromyces atroroseus</name>
    <dbReference type="NCBI Taxonomy" id="1441469"/>
    <lineage>
        <taxon>Eukaryota</taxon>
        <taxon>Fungi</taxon>
        <taxon>Dikarya</taxon>
        <taxon>Ascomycota</taxon>
        <taxon>Pezizomycotina</taxon>
        <taxon>Eurotiomycetes</taxon>
        <taxon>Eurotiomycetidae</taxon>
        <taxon>Eurotiales</taxon>
        <taxon>Trichocomaceae</taxon>
        <taxon>Talaromyces</taxon>
        <taxon>Talaromyces sect. Trachyspermi</taxon>
    </lineage>
</organism>
<dbReference type="OrthoDB" id="72788at2759"/>
<dbReference type="AlphaFoldDB" id="A0A225AU51"/>
<proteinExistence type="predicted"/>
<evidence type="ECO:0000313" key="2">
    <source>
        <dbReference type="EMBL" id="OKL57945.1"/>
    </source>
</evidence>
<dbReference type="InterPro" id="IPR013785">
    <property type="entry name" value="Aldolase_TIM"/>
</dbReference>
<dbReference type="Gene3D" id="3.20.20.70">
    <property type="entry name" value="Aldolase class I"/>
    <property type="match status" value="1"/>
</dbReference>
<keyword evidence="3" id="KW-1185">Reference proteome</keyword>
<dbReference type="CDD" id="cd02932">
    <property type="entry name" value="OYE_YqiM_FMN"/>
    <property type="match status" value="1"/>
</dbReference>
<dbReference type="GO" id="GO:0050661">
    <property type="term" value="F:NADP binding"/>
    <property type="evidence" value="ECO:0007669"/>
    <property type="project" value="InterPro"/>
</dbReference>
<protein>
    <recommendedName>
        <fullName evidence="1">NADH:flavin oxidoreductase/NADH oxidase N-terminal domain-containing protein</fullName>
    </recommendedName>
</protein>
<dbReference type="STRING" id="1441469.A0A225AU51"/>
<evidence type="ECO:0000313" key="3">
    <source>
        <dbReference type="Proteomes" id="UP000214365"/>
    </source>
</evidence>
<dbReference type="PANTHER" id="PTHR43303">
    <property type="entry name" value="NADPH DEHYDROGENASE C23G7.10C-RELATED"/>
    <property type="match status" value="1"/>
</dbReference>
<name>A0A225AU51_TALAT</name>
<accession>A0A225AU51</accession>
<dbReference type="InterPro" id="IPR001155">
    <property type="entry name" value="OxRdtase_FMN_N"/>
</dbReference>
<dbReference type="PANTHER" id="PTHR43303:SF2">
    <property type="entry name" value="INDOLEAMINE 2,3-DIOXYGENASE PYRROLE 2,3-DIOXYGENASE (AFU_ORTHOLOGUE AFUA_5G01450"/>
    <property type="match status" value="1"/>
</dbReference>
<dbReference type="Proteomes" id="UP000214365">
    <property type="component" value="Unassembled WGS sequence"/>
</dbReference>
<reference evidence="2 3" key="1">
    <citation type="submission" date="2015-06" db="EMBL/GenBank/DDBJ databases">
        <title>Talaromyces atroroseus IBT 11181 draft genome.</title>
        <authorList>
            <person name="Rasmussen K.B."/>
            <person name="Rasmussen S."/>
            <person name="Petersen B."/>
            <person name="Sicheritz-Ponten T."/>
            <person name="Mortensen U.H."/>
            <person name="Thrane U."/>
        </authorList>
    </citation>
    <scope>NUCLEOTIDE SEQUENCE [LARGE SCALE GENOMIC DNA]</scope>
    <source>
        <strain evidence="2 3">IBT 11181</strain>
    </source>
</reference>
<sequence length="450" mass="48345">MHAPTAAVVKANGLPYFTPANNAGVALSEDTSSLPTLFRPFKIRDFYSKHRIIVSPMCMYSCDPDPNSPSIGAFTDFHVASLGHLALKGASLIFTEALAVQPNGRISPTDAGLWQHGTDSAQFTGLKRVVDFAHAQGAKIAVQLAHAGRKSSVHAPWVAAANGVRSLSAGTEHFGWPENVVAPTGGPEFLWSASPEDRQYHIPRTLAVDEIKEIVAAFGASAATAVRAGVDVIEIHAAHGYLIHQFLSPVTNKRTDQYGGSYENRTRFLREVVAAIRASIPSGVPLFLRLSASEWLEESEFAKESGSWDIESTIRLAKELPSIGVDLIDVSSGGNSRHQKIEPHTDYQIRLAARVRKELHAAGVTNLLVGAVGLIKTAEVAKDIVQGADGAQELVKDEAHAAESLLRGPEPQADVVFVGRQFLRDAAWVLNVAKELGVKVTVPNQFGRAL</sequence>
<dbReference type="SUPFAM" id="SSF51395">
    <property type="entry name" value="FMN-linked oxidoreductases"/>
    <property type="match status" value="1"/>
</dbReference>
<comment type="caution">
    <text evidence="2">The sequence shown here is derived from an EMBL/GenBank/DDBJ whole genome shotgun (WGS) entry which is preliminary data.</text>
</comment>
<feature type="domain" description="NADH:flavin oxidoreductase/NADH oxidase N-terminal" evidence="1">
    <location>
        <begin position="37"/>
        <end position="387"/>
    </location>
</feature>
<dbReference type="GO" id="GO:0010181">
    <property type="term" value="F:FMN binding"/>
    <property type="evidence" value="ECO:0007669"/>
    <property type="project" value="InterPro"/>
</dbReference>
<dbReference type="InterPro" id="IPR044152">
    <property type="entry name" value="YqjM-like"/>
</dbReference>
<dbReference type="GO" id="GO:0003959">
    <property type="term" value="F:NADPH dehydrogenase activity"/>
    <property type="evidence" value="ECO:0007669"/>
    <property type="project" value="InterPro"/>
</dbReference>
<dbReference type="Pfam" id="PF00724">
    <property type="entry name" value="Oxidored_FMN"/>
    <property type="match status" value="1"/>
</dbReference>
<dbReference type="EMBL" id="LFMY01000010">
    <property type="protein sequence ID" value="OKL57945.1"/>
    <property type="molecule type" value="Genomic_DNA"/>
</dbReference>
<evidence type="ECO:0000259" key="1">
    <source>
        <dbReference type="Pfam" id="PF00724"/>
    </source>
</evidence>
<dbReference type="RefSeq" id="XP_020118066.1">
    <property type="nucleotide sequence ID" value="XM_020268887.1"/>
</dbReference>